<proteinExistence type="predicted"/>
<dbReference type="SUPFAM" id="SSF48403">
    <property type="entry name" value="Ankyrin repeat"/>
    <property type="match status" value="1"/>
</dbReference>
<dbReference type="InterPro" id="IPR036770">
    <property type="entry name" value="Ankyrin_rpt-contain_sf"/>
</dbReference>
<feature type="repeat" description="ANK" evidence="3">
    <location>
        <begin position="106"/>
        <end position="138"/>
    </location>
</feature>
<accession>A0A6J8DA35</accession>
<feature type="repeat" description="ANK" evidence="3">
    <location>
        <begin position="255"/>
        <end position="287"/>
    </location>
</feature>
<name>A0A6J8DA35_MYTCO</name>
<dbReference type="PANTHER" id="PTHR24173">
    <property type="entry name" value="ANKYRIN REPEAT CONTAINING"/>
    <property type="match status" value="1"/>
</dbReference>
<evidence type="ECO:0000313" key="5">
    <source>
        <dbReference type="Proteomes" id="UP000507470"/>
    </source>
</evidence>
<dbReference type="Pfam" id="PF12796">
    <property type="entry name" value="Ank_2"/>
    <property type="match status" value="4"/>
</dbReference>
<dbReference type="InterPro" id="IPR002110">
    <property type="entry name" value="Ankyrin_rpt"/>
</dbReference>
<dbReference type="SMART" id="SM00248">
    <property type="entry name" value="ANK"/>
    <property type="match status" value="7"/>
</dbReference>
<dbReference type="Proteomes" id="UP000507470">
    <property type="component" value="Unassembled WGS sequence"/>
</dbReference>
<keyword evidence="5" id="KW-1185">Reference proteome</keyword>
<dbReference type="PROSITE" id="PS50088">
    <property type="entry name" value="ANK_REPEAT"/>
    <property type="match status" value="5"/>
</dbReference>
<gene>
    <name evidence="4" type="ORF">MCOR_38004</name>
</gene>
<dbReference type="PROSITE" id="PS50297">
    <property type="entry name" value="ANK_REP_REGION"/>
    <property type="match status" value="4"/>
</dbReference>
<organism evidence="4 5">
    <name type="scientific">Mytilus coruscus</name>
    <name type="common">Sea mussel</name>
    <dbReference type="NCBI Taxonomy" id="42192"/>
    <lineage>
        <taxon>Eukaryota</taxon>
        <taxon>Metazoa</taxon>
        <taxon>Spiralia</taxon>
        <taxon>Lophotrochozoa</taxon>
        <taxon>Mollusca</taxon>
        <taxon>Bivalvia</taxon>
        <taxon>Autobranchia</taxon>
        <taxon>Pteriomorphia</taxon>
        <taxon>Mytilida</taxon>
        <taxon>Mytiloidea</taxon>
        <taxon>Mytilidae</taxon>
        <taxon>Mytilinae</taxon>
        <taxon>Mytilus</taxon>
    </lineage>
</organism>
<dbReference type="Gene3D" id="1.25.40.20">
    <property type="entry name" value="Ankyrin repeat-containing domain"/>
    <property type="match status" value="2"/>
</dbReference>
<protein>
    <submittedName>
        <fullName evidence="4">Uncharacterized protein</fullName>
    </submittedName>
</protein>
<evidence type="ECO:0000313" key="4">
    <source>
        <dbReference type="EMBL" id="CAC5404192.1"/>
    </source>
</evidence>
<feature type="repeat" description="ANK" evidence="3">
    <location>
        <begin position="207"/>
        <end position="254"/>
    </location>
</feature>
<feature type="repeat" description="ANK" evidence="3">
    <location>
        <begin position="40"/>
        <end position="72"/>
    </location>
</feature>
<reference evidence="4 5" key="1">
    <citation type="submission" date="2020-06" db="EMBL/GenBank/DDBJ databases">
        <authorList>
            <person name="Li R."/>
            <person name="Bekaert M."/>
        </authorList>
    </citation>
    <scope>NUCLEOTIDE SEQUENCE [LARGE SCALE GENOMIC DNA]</scope>
    <source>
        <strain evidence="5">wild</strain>
    </source>
</reference>
<dbReference type="EMBL" id="CACVKT020006919">
    <property type="protein sequence ID" value="CAC5404192.1"/>
    <property type="molecule type" value="Genomic_DNA"/>
</dbReference>
<dbReference type="OrthoDB" id="4772757at2759"/>
<dbReference type="PRINTS" id="PR01415">
    <property type="entry name" value="ANKYRIN"/>
</dbReference>
<feature type="repeat" description="ANK" evidence="3">
    <location>
        <begin position="73"/>
        <end position="105"/>
    </location>
</feature>
<evidence type="ECO:0000256" key="3">
    <source>
        <dbReference type="PROSITE-ProRule" id="PRU00023"/>
    </source>
</evidence>
<dbReference type="PANTHER" id="PTHR24173:SF74">
    <property type="entry name" value="ANKYRIN REPEAT DOMAIN-CONTAINING PROTEIN 16"/>
    <property type="match status" value="1"/>
</dbReference>
<keyword evidence="2 3" id="KW-0040">ANK repeat</keyword>
<keyword evidence="1" id="KW-0677">Repeat</keyword>
<evidence type="ECO:0000256" key="1">
    <source>
        <dbReference type="ARBA" id="ARBA00022737"/>
    </source>
</evidence>
<dbReference type="AlphaFoldDB" id="A0A6J8DA35"/>
<evidence type="ECO:0000256" key="2">
    <source>
        <dbReference type="ARBA" id="ARBA00023043"/>
    </source>
</evidence>
<sequence length="311" mass="34359">MHEIDTNDIFKAAQQGNINLFQNLGKKELTSWLHKTYPKSGDTVLHYACRFGQLELVKVLLDNGADLESANFDGKRALHEAAQYDSLGCVQYLLSYGAQVDSLKRADWTPLMLACTKSNVRIIQALLDRGADQTLKNKDGWNCFHIATREGHEDIVHFLHSKNSEVWNNCSKNGRSPLHTTALHGCTSVVCFLLKNCAYPVDQKDSCGSTPLMDALRSGHTNIAKLLLDVQKEGQTDTVRFLLSAGADVDHTDTMGRTALHIASGGQHADTVRLLLEHGAQIQNDKTGTTPDKLARKDIVKDVFIVHGKIT</sequence>